<protein>
    <submittedName>
        <fullName evidence="2">S1 family peptidase</fullName>
    </submittedName>
</protein>
<proteinExistence type="predicted"/>
<evidence type="ECO:0000313" key="2">
    <source>
        <dbReference type="EMBL" id="MFC4129951.1"/>
    </source>
</evidence>
<evidence type="ECO:0000313" key="3">
    <source>
        <dbReference type="Proteomes" id="UP001595816"/>
    </source>
</evidence>
<sequence>MSKSWRSAVAASLCAAALGISPAIVVAAPAIANNAKADLAWSDSVDEAAAVVRGLSERGVPGYTGMSAVQNKRELRVLWKEPVPGAVAAFDGQKVAGLTVRIVPAKFSEEELVQKSEQLLAASQAGTVAPISYVYGADDGSGLVIGVDPAASNSLRAPMRTNDAQRLTGLPVTEEAGVAPGTTGRQNDSDPWYGGGMMEAPGFVPPNDLDPYLFCSNAFAVLMPDGYGRLLGARHCDDDGNLAWKNGAHSALTNGGADVDIQNTDDTMLIDPIGGTGGYVHGGPWNATSSNSRYHLKVASAGSAVQNQSVCTSGANSGEHCGLIVNNATILTWTCANGGTCHGWRAGNSSSTVASNVGGDSGGPVYQNRSDGRVNARGVIYGGDTAISCGNVRFGVSNCYAQVWFTDITRVTALWGVKIETVA</sequence>
<evidence type="ECO:0000256" key="1">
    <source>
        <dbReference type="SAM" id="SignalP"/>
    </source>
</evidence>
<feature type="chain" id="PRO_5046477490" evidence="1">
    <location>
        <begin position="28"/>
        <end position="423"/>
    </location>
</feature>
<reference evidence="3" key="1">
    <citation type="journal article" date="2019" name="Int. J. Syst. Evol. Microbiol.">
        <title>The Global Catalogue of Microorganisms (GCM) 10K type strain sequencing project: providing services to taxonomists for standard genome sequencing and annotation.</title>
        <authorList>
            <consortium name="The Broad Institute Genomics Platform"/>
            <consortium name="The Broad Institute Genome Sequencing Center for Infectious Disease"/>
            <person name="Wu L."/>
            <person name="Ma J."/>
        </authorList>
    </citation>
    <scope>NUCLEOTIDE SEQUENCE [LARGE SCALE GENOMIC DNA]</scope>
    <source>
        <strain evidence="3">CGMCC 4.7289</strain>
    </source>
</reference>
<comment type="caution">
    <text evidence="2">The sequence shown here is derived from an EMBL/GenBank/DDBJ whole genome shotgun (WGS) entry which is preliminary data.</text>
</comment>
<dbReference type="Proteomes" id="UP001595816">
    <property type="component" value="Unassembled WGS sequence"/>
</dbReference>
<feature type="signal peptide" evidence="1">
    <location>
        <begin position="1"/>
        <end position="27"/>
    </location>
</feature>
<gene>
    <name evidence="2" type="ORF">ACFOZ4_04970</name>
</gene>
<dbReference type="Gene3D" id="2.40.10.10">
    <property type="entry name" value="Trypsin-like serine proteases"/>
    <property type="match status" value="2"/>
</dbReference>
<accession>A0ABV8LHG6</accession>
<dbReference type="EMBL" id="JBHSAY010000004">
    <property type="protein sequence ID" value="MFC4129951.1"/>
    <property type="molecule type" value="Genomic_DNA"/>
</dbReference>
<keyword evidence="1" id="KW-0732">Signal</keyword>
<organism evidence="2 3">
    <name type="scientific">Hamadaea flava</name>
    <dbReference type="NCBI Taxonomy" id="1742688"/>
    <lineage>
        <taxon>Bacteria</taxon>
        <taxon>Bacillati</taxon>
        <taxon>Actinomycetota</taxon>
        <taxon>Actinomycetes</taxon>
        <taxon>Micromonosporales</taxon>
        <taxon>Micromonosporaceae</taxon>
        <taxon>Hamadaea</taxon>
    </lineage>
</organism>
<dbReference type="InterPro" id="IPR043504">
    <property type="entry name" value="Peptidase_S1_PA_chymotrypsin"/>
</dbReference>
<dbReference type="RefSeq" id="WP_253755562.1">
    <property type="nucleotide sequence ID" value="NZ_JAMZDZ010000001.1"/>
</dbReference>
<name>A0ABV8LHG6_9ACTN</name>
<keyword evidence="3" id="KW-1185">Reference proteome</keyword>